<evidence type="ECO:0000313" key="1">
    <source>
        <dbReference type="EMBL" id="KKQ92731.1"/>
    </source>
</evidence>
<dbReference type="AlphaFoldDB" id="A0A0G0PTS4"/>
<sequence>MADLARRKRHQLMLPPPSVFFMNAGSNLTNYETAEIVKPKIARIIKTNKDRFNDGLLIVTEYACTGYSIGALVGEFLAQNIKPDLCVLDTDADFSKIKELKSIKVFKGSPNHDGTSYAFYNFPRLTGVSSTPGSVHSDRLELFDDEKIKVAQARNDMKAIANHLWKIIE</sequence>
<protein>
    <submittedName>
        <fullName evidence="1">Uncharacterized protein</fullName>
    </submittedName>
</protein>
<dbReference type="EMBL" id="LBVU01000001">
    <property type="protein sequence ID" value="KKQ92731.1"/>
    <property type="molecule type" value="Genomic_DNA"/>
</dbReference>
<proteinExistence type="predicted"/>
<evidence type="ECO:0000313" key="2">
    <source>
        <dbReference type="Proteomes" id="UP000034774"/>
    </source>
</evidence>
<reference evidence="1 2" key="1">
    <citation type="journal article" date="2015" name="Nature">
        <title>rRNA introns, odd ribosomes, and small enigmatic genomes across a large radiation of phyla.</title>
        <authorList>
            <person name="Brown C.T."/>
            <person name="Hug L.A."/>
            <person name="Thomas B.C."/>
            <person name="Sharon I."/>
            <person name="Castelle C.J."/>
            <person name="Singh A."/>
            <person name="Wilkins M.J."/>
            <person name="Williams K.H."/>
            <person name="Banfield J.F."/>
        </authorList>
    </citation>
    <scope>NUCLEOTIDE SEQUENCE [LARGE SCALE GENOMIC DNA]</scope>
</reference>
<accession>A0A0G0PTS4</accession>
<dbReference type="PATRIC" id="fig|1618572.3.peg.117"/>
<dbReference type="Proteomes" id="UP000034774">
    <property type="component" value="Unassembled WGS sequence"/>
</dbReference>
<comment type="caution">
    <text evidence="1">The sequence shown here is derived from an EMBL/GenBank/DDBJ whole genome shotgun (WGS) entry which is preliminary data.</text>
</comment>
<gene>
    <name evidence="1" type="ORF">UT17_C0001G0110</name>
</gene>
<name>A0A0G0PTS4_9BACT</name>
<organism evidence="1 2">
    <name type="scientific">Candidatus Woesebacteria bacterium GW2011_GWB1_39_10</name>
    <dbReference type="NCBI Taxonomy" id="1618572"/>
    <lineage>
        <taxon>Bacteria</taxon>
        <taxon>Candidatus Woeseibacteriota</taxon>
    </lineage>
</organism>
<dbReference type="STRING" id="1618572.UT17_C0001G0110"/>